<dbReference type="KEGG" id="dcb:C3Y92_16015"/>
<keyword evidence="2" id="KW-0004">4Fe-4S</keyword>
<organism evidence="7 8">
    <name type="scientific">Solidesulfovibrio carbinolicus</name>
    <dbReference type="NCBI Taxonomy" id="296842"/>
    <lineage>
        <taxon>Bacteria</taxon>
        <taxon>Pseudomonadati</taxon>
        <taxon>Thermodesulfobacteriota</taxon>
        <taxon>Desulfovibrionia</taxon>
        <taxon>Desulfovibrionales</taxon>
        <taxon>Desulfovibrionaceae</taxon>
        <taxon>Solidesulfovibrio</taxon>
    </lineage>
</organism>
<keyword evidence="6" id="KW-0411">Iron-sulfur</keyword>
<evidence type="ECO:0000256" key="2">
    <source>
        <dbReference type="ARBA" id="ARBA00022485"/>
    </source>
</evidence>
<dbReference type="CDD" id="cd01335">
    <property type="entry name" value="Radical_SAM"/>
    <property type="match status" value="1"/>
</dbReference>
<accession>A0A4P6HN36</accession>
<dbReference type="InterPro" id="IPR000385">
    <property type="entry name" value="MoaA_NifB_PqqE_Fe-S-bd_CS"/>
</dbReference>
<keyword evidence="5" id="KW-0408">Iron</keyword>
<dbReference type="GO" id="GO:0046872">
    <property type="term" value="F:metal ion binding"/>
    <property type="evidence" value="ECO:0007669"/>
    <property type="project" value="UniProtKB-KW"/>
</dbReference>
<dbReference type="PROSITE" id="PS01305">
    <property type="entry name" value="MOAA_NIFB_PQQE"/>
    <property type="match status" value="1"/>
</dbReference>
<dbReference type="InterPro" id="IPR013785">
    <property type="entry name" value="Aldolase_TIM"/>
</dbReference>
<keyword evidence="4" id="KW-0479">Metal-binding</keyword>
<dbReference type="InterPro" id="IPR058240">
    <property type="entry name" value="rSAM_sf"/>
</dbReference>
<dbReference type="OrthoDB" id="5469331at2"/>
<gene>
    <name evidence="7" type="ORF">C3Y92_16015</name>
</gene>
<evidence type="ECO:0000313" key="8">
    <source>
        <dbReference type="Proteomes" id="UP000293296"/>
    </source>
</evidence>
<comment type="cofactor">
    <cofactor evidence="1">
        <name>[4Fe-4S] cluster</name>
        <dbReference type="ChEBI" id="CHEBI:49883"/>
    </cofactor>
</comment>
<dbReference type="GO" id="GO:0051539">
    <property type="term" value="F:4 iron, 4 sulfur cluster binding"/>
    <property type="evidence" value="ECO:0007669"/>
    <property type="project" value="UniProtKB-KW"/>
</dbReference>
<evidence type="ECO:0008006" key="9">
    <source>
        <dbReference type="Google" id="ProtNLM"/>
    </source>
</evidence>
<dbReference type="EMBL" id="CP026538">
    <property type="protein sequence ID" value="QAZ68653.1"/>
    <property type="molecule type" value="Genomic_DNA"/>
</dbReference>
<name>A0A4P6HN36_9BACT</name>
<evidence type="ECO:0000256" key="3">
    <source>
        <dbReference type="ARBA" id="ARBA00022691"/>
    </source>
</evidence>
<dbReference type="Gene3D" id="3.20.20.70">
    <property type="entry name" value="Aldolase class I"/>
    <property type="match status" value="1"/>
</dbReference>
<evidence type="ECO:0000313" key="7">
    <source>
        <dbReference type="EMBL" id="QAZ68653.1"/>
    </source>
</evidence>
<dbReference type="GO" id="GO:0003824">
    <property type="term" value="F:catalytic activity"/>
    <property type="evidence" value="ECO:0007669"/>
    <property type="project" value="InterPro"/>
</dbReference>
<sequence length="523" mass="57202">MNTPEFASWREVGCMNPDGNEPLGVAPAWRPSALSILRRHEGGAVLFHTLNGCLDVVSGAFGHWLADAWESRLSHEPLGLSGFYSKHLAGLAARGHVTSLSLFEEKTLFLQYFRMIRWLNRHLQRQTGYLMLALSYACNLDCPYCFQRDIRARLGDVRLAPKDIDAIWRQVQPALCPDVPAHRMCYVLYGGEPLRNRHRDTVQRLLHHAKAGGAEVEAVTNGLELAGYLDVLGQGPGTISRLQIALDADPACFGGQGHGRARSDAFALILAHVEAASQTGVAIDLRLHLQPARRQALDSLLDILDKAGLLAMENIHPYAAAIRNVPGEHLDDGLEMVSAEDLARFANHIGSDVTRHAAALARLAVAETGPGPMAAEYCMRAKEHCYLLDPFGDIYACYEEAGRADRRVGTYGRDGVQLFPSQAGRLEIGSDAMDAVFPFGLLDGGGCVVAADLAVCADRHVVRRERTREVLLAALGLFASQTLSGFTAEETASGWRAINFRGDKQRDLPSMLQQLAPYVPREL</sequence>
<dbReference type="AlphaFoldDB" id="A0A4P6HN36"/>
<reference evidence="7 8" key="1">
    <citation type="submission" date="2018-02" db="EMBL/GenBank/DDBJ databases">
        <title>Genome sequence of Desulfovibrio carbinolicus DSM 3852.</title>
        <authorList>
            <person name="Wilbanks E."/>
            <person name="Skennerton C.T."/>
            <person name="Orphan V.J."/>
        </authorList>
    </citation>
    <scope>NUCLEOTIDE SEQUENCE [LARGE SCALE GENOMIC DNA]</scope>
    <source>
        <strain evidence="7 8">DSM 3852</strain>
    </source>
</reference>
<keyword evidence="8" id="KW-1185">Reference proteome</keyword>
<evidence type="ECO:0000256" key="5">
    <source>
        <dbReference type="ARBA" id="ARBA00023004"/>
    </source>
</evidence>
<evidence type="ECO:0000256" key="1">
    <source>
        <dbReference type="ARBA" id="ARBA00001966"/>
    </source>
</evidence>
<evidence type="ECO:0000256" key="6">
    <source>
        <dbReference type="ARBA" id="ARBA00023014"/>
    </source>
</evidence>
<proteinExistence type="predicted"/>
<dbReference type="SUPFAM" id="SSF102114">
    <property type="entry name" value="Radical SAM enzymes"/>
    <property type="match status" value="1"/>
</dbReference>
<evidence type="ECO:0000256" key="4">
    <source>
        <dbReference type="ARBA" id="ARBA00022723"/>
    </source>
</evidence>
<protein>
    <recommendedName>
        <fullName evidence="9">Radical SAM core domain-containing protein</fullName>
    </recommendedName>
</protein>
<dbReference type="Proteomes" id="UP000293296">
    <property type="component" value="Chromosome"/>
</dbReference>
<keyword evidence="3" id="KW-0949">S-adenosyl-L-methionine</keyword>